<evidence type="ECO:0000313" key="4">
    <source>
        <dbReference type="EMBL" id="GKT47789.1"/>
    </source>
</evidence>
<feature type="repeat" description="ANK" evidence="3">
    <location>
        <begin position="338"/>
        <end position="370"/>
    </location>
</feature>
<dbReference type="RefSeq" id="XP_049130139.1">
    <property type="nucleotide sequence ID" value="XM_049274182.1"/>
</dbReference>
<feature type="repeat" description="ANK" evidence="3">
    <location>
        <begin position="642"/>
        <end position="674"/>
    </location>
</feature>
<feature type="repeat" description="ANK" evidence="3">
    <location>
        <begin position="406"/>
        <end position="438"/>
    </location>
</feature>
<dbReference type="AlphaFoldDB" id="A0AA37UIC8"/>
<feature type="repeat" description="ANK" evidence="3">
    <location>
        <begin position="439"/>
        <end position="471"/>
    </location>
</feature>
<dbReference type="PANTHER" id="PTHR24123">
    <property type="entry name" value="ANKYRIN REPEAT-CONTAINING"/>
    <property type="match status" value="1"/>
</dbReference>
<name>A0AA37UIC8_9PEZI</name>
<reference evidence="4 5" key="1">
    <citation type="submission" date="2022-03" db="EMBL/GenBank/DDBJ databases">
        <title>Genome data of Colletotrichum spp.</title>
        <authorList>
            <person name="Utami Y.D."/>
            <person name="Hiruma K."/>
        </authorList>
    </citation>
    <scope>NUCLEOTIDE SEQUENCE [LARGE SCALE GENOMIC DNA]</scope>
    <source>
        <strain evidence="4 5">MAFF 239500</strain>
    </source>
</reference>
<dbReference type="Gene3D" id="1.25.40.20">
    <property type="entry name" value="Ankyrin repeat-containing domain"/>
    <property type="match status" value="5"/>
</dbReference>
<dbReference type="PRINTS" id="PR01415">
    <property type="entry name" value="ANKYRIN"/>
</dbReference>
<gene>
    <name evidence="4" type="ORF">ColSpa_07970</name>
</gene>
<protein>
    <submittedName>
        <fullName evidence="4">Ankyrin-1</fullName>
    </submittedName>
</protein>
<dbReference type="PROSITE" id="PS50088">
    <property type="entry name" value="ANK_REPEAT"/>
    <property type="match status" value="13"/>
</dbReference>
<dbReference type="GeneID" id="73328772"/>
<evidence type="ECO:0000313" key="5">
    <source>
        <dbReference type="Proteomes" id="UP001055115"/>
    </source>
</evidence>
<comment type="caution">
    <text evidence="4">The sequence shown here is derived from an EMBL/GenBank/DDBJ whole genome shotgun (WGS) entry which is preliminary data.</text>
</comment>
<dbReference type="EMBL" id="BQXU01000021">
    <property type="protein sequence ID" value="GKT47789.1"/>
    <property type="molecule type" value="Genomic_DNA"/>
</dbReference>
<sequence length="732" mass="80070">MVDICRQYPLLSYAANFWGIHLNKSTGAKGDLYKLAWRFVSDKGKLDTALRVITDPRVSHEANVSGVHISAFFGLEKLVKKAIANNKDINLNAQTKRGETPLHWAATHGRRPFMEFLIQEGADLNVPNVDKRTALHRAIIAGDGELINVMLRSGSLNLELEDSECYTCLRWAAKYGQLKTVEALLKAGAEVDASDQDGYTALRWAAHEGYKPIIKSLVHHGASVKVSGCNSWTLLKWAAQEGQEDMIKFLIKRRVDLDSTDTEGFTALRWAINYNRTMTAWLLLQARADVNKPDNQGMQPLHAVVKGCCGADSIKTSMNLLWLLLESKANVNAQAGNHGLTPLHLAALGGASSAAWLLLENGADPRRLDSQNRTVLHCAIGSTDSEVCQMLLRKDGGYLINAVDQNGQTPLHIAAMAGSNAMVTLLLDNGADPKRVDSHGRTSLHCAIQSENLDASRALIQKAADFLVHTGDRHGQTPLHAAAIAGSTSVLWLLLESGADPRRVDSNRRTALHCAIQGEHVEVCQALIREASGQLVNAMDDERRSPLHHAASWGDVTIVGMLLDQEAAIDAQDSKGLTALHVAVSQGYKKVVELLLNRGADVHMTISRRKRTAMHTAAYLGHVEIVETLLRFGAFLDVQDAKGETPLHLAVAHGQRKVKTLLVKRGADVRMLSSRGSTPLDQKARPEEVGATETVYPVIGGEVLEPKENPAQNEEKSWWKGDKRFAARVEDE</sequence>
<evidence type="ECO:0000256" key="1">
    <source>
        <dbReference type="ARBA" id="ARBA00022737"/>
    </source>
</evidence>
<feature type="repeat" description="ANK" evidence="3">
    <location>
        <begin position="230"/>
        <end position="262"/>
    </location>
</feature>
<dbReference type="Pfam" id="PF13637">
    <property type="entry name" value="Ank_4"/>
    <property type="match status" value="1"/>
</dbReference>
<evidence type="ECO:0000256" key="3">
    <source>
        <dbReference type="PROSITE-ProRule" id="PRU00023"/>
    </source>
</evidence>
<organism evidence="4 5">
    <name type="scientific">Colletotrichum spaethianum</name>
    <dbReference type="NCBI Taxonomy" id="700344"/>
    <lineage>
        <taxon>Eukaryota</taxon>
        <taxon>Fungi</taxon>
        <taxon>Dikarya</taxon>
        <taxon>Ascomycota</taxon>
        <taxon>Pezizomycotina</taxon>
        <taxon>Sordariomycetes</taxon>
        <taxon>Hypocreomycetidae</taxon>
        <taxon>Glomerellales</taxon>
        <taxon>Glomerellaceae</taxon>
        <taxon>Colletotrichum</taxon>
        <taxon>Colletotrichum spaethianum species complex</taxon>
    </lineage>
</organism>
<feature type="repeat" description="ANK" evidence="3">
    <location>
        <begin position="97"/>
        <end position="129"/>
    </location>
</feature>
<feature type="repeat" description="ANK" evidence="3">
    <location>
        <begin position="575"/>
        <end position="607"/>
    </location>
</feature>
<keyword evidence="5" id="KW-1185">Reference proteome</keyword>
<evidence type="ECO:0000256" key="2">
    <source>
        <dbReference type="ARBA" id="ARBA00023043"/>
    </source>
</evidence>
<dbReference type="InterPro" id="IPR002110">
    <property type="entry name" value="Ankyrin_rpt"/>
</dbReference>
<dbReference type="PROSITE" id="PS50297">
    <property type="entry name" value="ANK_REP_REGION"/>
    <property type="match status" value="11"/>
</dbReference>
<dbReference type="InterPro" id="IPR036770">
    <property type="entry name" value="Ankyrin_rpt-contain_sf"/>
</dbReference>
<feature type="repeat" description="ANK" evidence="3">
    <location>
        <begin position="474"/>
        <end position="506"/>
    </location>
</feature>
<feature type="repeat" description="ANK" evidence="3">
    <location>
        <begin position="542"/>
        <end position="574"/>
    </location>
</feature>
<keyword evidence="2 3" id="KW-0040">ANK repeat</keyword>
<feature type="repeat" description="ANK" evidence="3">
    <location>
        <begin position="197"/>
        <end position="229"/>
    </location>
</feature>
<dbReference type="Proteomes" id="UP001055115">
    <property type="component" value="Unassembled WGS sequence"/>
</dbReference>
<dbReference type="InterPro" id="IPR051165">
    <property type="entry name" value="Multifunctional_ANK_Repeat"/>
</dbReference>
<dbReference type="SUPFAM" id="SSF48403">
    <property type="entry name" value="Ankyrin repeat"/>
    <property type="match status" value="2"/>
</dbReference>
<proteinExistence type="predicted"/>
<dbReference type="Pfam" id="PF12796">
    <property type="entry name" value="Ank_2"/>
    <property type="match status" value="7"/>
</dbReference>
<dbReference type="SMART" id="SM00248">
    <property type="entry name" value="ANK"/>
    <property type="match status" value="18"/>
</dbReference>
<feature type="repeat" description="ANK" evidence="3">
    <location>
        <begin position="263"/>
        <end position="295"/>
    </location>
</feature>
<keyword evidence="1" id="KW-0677">Repeat</keyword>
<accession>A0AA37UIC8</accession>
<dbReference type="PANTHER" id="PTHR24123:SF33">
    <property type="entry name" value="PROTEIN HOS4"/>
    <property type="match status" value="1"/>
</dbReference>
<feature type="repeat" description="ANK" evidence="3">
    <location>
        <begin position="609"/>
        <end position="641"/>
    </location>
</feature>
<feature type="repeat" description="ANK" evidence="3">
    <location>
        <begin position="164"/>
        <end position="196"/>
    </location>
</feature>